<keyword evidence="3" id="KW-0732">Signal</keyword>
<keyword evidence="5 6" id="KW-0720">Serine protease</keyword>
<organism evidence="9 10">
    <name type="scientific">Luteibacter jiangsuensis</name>
    <dbReference type="NCBI Taxonomy" id="637577"/>
    <lineage>
        <taxon>Bacteria</taxon>
        <taxon>Pseudomonadati</taxon>
        <taxon>Pseudomonadota</taxon>
        <taxon>Gammaproteobacteria</taxon>
        <taxon>Lysobacterales</taxon>
        <taxon>Rhodanobacteraceae</taxon>
        <taxon>Luteibacter</taxon>
    </lineage>
</organism>
<comment type="caution">
    <text evidence="9">The sequence shown here is derived from an EMBL/GenBank/DDBJ whole genome shotgun (WGS) entry which is preliminary data.</text>
</comment>
<dbReference type="Gene3D" id="2.40.128.130">
    <property type="entry name" value="Autotransporter beta-domain"/>
    <property type="match status" value="1"/>
</dbReference>
<dbReference type="PRINTS" id="PR00723">
    <property type="entry name" value="SUBTILISIN"/>
</dbReference>
<evidence type="ECO:0000256" key="7">
    <source>
        <dbReference type="SAM" id="MobiDB-lite"/>
    </source>
</evidence>
<dbReference type="PANTHER" id="PTHR43806:SF11">
    <property type="entry name" value="CEREVISIN-RELATED"/>
    <property type="match status" value="1"/>
</dbReference>
<keyword evidence="10" id="KW-1185">Reference proteome</keyword>
<sequence>MNTIRMPRRRELALAVAVGVTLTACGGGGGGSRPSYNVPAIVTPPPPPPPPTPPAPPTFSVPADVQISGTNTQPAHDAGAKGGGVTIAIVDSGVTTTNPALAGKVTKSLVYVDPAVNNVAVDDVVGHGTVVAELAAGTATGYFAGGVAPSASLVSARIIADKAPADDGSGQGNKVTSADPLGTINRDVIAAGASIVNNSWGGLYWDATDAPTTASFSAAYASARTGTLYVFAAGNDGRANPSDIAALPARDASLEPGWLAVVALDSNHLDTIASYSNRCGVAITYCLAAPGSIVALAPTATDTNLSYVEGSGTSFAAPQVSGAAAVVKGVFPTLSMDAVRQIILGTADDLGAPGPDSVFGYGRLNLGKAILGPGRVDWGELPVDLDQNVVTFSNPVAGAGGFSVQGAGTLVLSSSANTFTGNSTIGNGATLDSTGFFPGNATILSSGMLLARGNIGGTVTNAGMLQTTAAGTRIGGDFVQGPTGQLRQVLGAPLIVDGDATLDGDFHVSGVTDGYVKTSRQEVLQAATVTGTFASLSTDPSVFLSTSLQYTPTDVWIDTTTITVVKVASATMSRSAAAVSSAARLDGAFGQLDQALSSPVSAAGVAQGTLLAAGGIQQSRDTQTAQASLESLSGQLYAAGTAVTLAGIDAGNDALMTHLDQNGSGSWSQSLGYQGGLSRAGFGNVGFNLGGGLVGHDIRLGNNGFAGVAVAQMSSNGQLNGNFDRQRSHATQGMFYAGSRGEKWYGVGQVGYGSFRGDMQRMLRFGDQATFAGTDLNGTYNSAYGEVGFRTNAGAFTLTPFANVQYASIRRDGFQEYGGDGFGLAADGHTTSRWQAGFGLRAGGSWLTSVGKLQLNAKLGWQNAFATKGEVFAARYTGFAQWAPVEGIGLSRRAGTAGLNLSLDMSQHTQLGFDVDQRFADRDHSRSARASFRMNW</sequence>
<dbReference type="PROSITE" id="PS51257">
    <property type="entry name" value="PROKAR_LIPOPROTEIN"/>
    <property type="match status" value="1"/>
</dbReference>
<dbReference type="PANTHER" id="PTHR43806">
    <property type="entry name" value="PEPTIDASE S8"/>
    <property type="match status" value="1"/>
</dbReference>
<keyword evidence="2 6" id="KW-0645">Protease</keyword>
<feature type="compositionally biased region" description="Pro residues" evidence="7">
    <location>
        <begin position="42"/>
        <end position="57"/>
    </location>
</feature>
<evidence type="ECO:0000313" key="10">
    <source>
        <dbReference type="Proteomes" id="UP001429601"/>
    </source>
</evidence>
<dbReference type="Pfam" id="PF03797">
    <property type="entry name" value="Autotransporter"/>
    <property type="match status" value="1"/>
</dbReference>
<protein>
    <submittedName>
        <fullName evidence="9">S8 family serine peptidase</fullName>
    </submittedName>
</protein>
<evidence type="ECO:0000256" key="3">
    <source>
        <dbReference type="ARBA" id="ARBA00022729"/>
    </source>
</evidence>
<feature type="active site" description="Charge relay system" evidence="6">
    <location>
        <position position="314"/>
    </location>
</feature>
<evidence type="ECO:0000313" key="9">
    <source>
        <dbReference type="EMBL" id="NID03902.1"/>
    </source>
</evidence>
<evidence type="ECO:0000256" key="4">
    <source>
        <dbReference type="ARBA" id="ARBA00022801"/>
    </source>
</evidence>
<dbReference type="InterPro" id="IPR013425">
    <property type="entry name" value="Autotrns_rpt"/>
</dbReference>
<dbReference type="Pfam" id="PF00082">
    <property type="entry name" value="Peptidase_S8"/>
    <property type="match status" value="1"/>
</dbReference>
<dbReference type="InterPro" id="IPR023828">
    <property type="entry name" value="Peptidase_S8_Ser-AS"/>
</dbReference>
<dbReference type="PROSITE" id="PS00138">
    <property type="entry name" value="SUBTILASE_SER"/>
    <property type="match status" value="1"/>
</dbReference>
<dbReference type="PROSITE" id="PS00136">
    <property type="entry name" value="SUBTILASE_ASP"/>
    <property type="match status" value="1"/>
</dbReference>
<dbReference type="InterPro" id="IPR015500">
    <property type="entry name" value="Peptidase_S8_subtilisin-rel"/>
</dbReference>
<dbReference type="RefSeq" id="WP_167122995.1">
    <property type="nucleotide sequence ID" value="NZ_JAAQQR010000001.1"/>
</dbReference>
<gene>
    <name evidence="9" type="ORF">HBF26_03325</name>
</gene>
<dbReference type="InterPro" id="IPR050131">
    <property type="entry name" value="Peptidase_S8_subtilisin-like"/>
</dbReference>
<feature type="domain" description="Autotransporter" evidence="8">
    <location>
        <begin position="659"/>
        <end position="936"/>
    </location>
</feature>
<evidence type="ECO:0000256" key="1">
    <source>
        <dbReference type="ARBA" id="ARBA00011073"/>
    </source>
</evidence>
<evidence type="ECO:0000259" key="8">
    <source>
        <dbReference type="PROSITE" id="PS51208"/>
    </source>
</evidence>
<dbReference type="Gene3D" id="3.40.50.200">
    <property type="entry name" value="Peptidase S8/S53 domain"/>
    <property type="match status" value="1"/>
</dbReference>
<dbReference type="InterPro" id="IPR036709">
    <property type="entry name" value="Autotransporte_beta_dom_sf"/>
</dbReference>
<proteinExistence type="inferred from homology"/>
<dbReference type="Proteomes" id="UP001429601">
    <property type="component" value="Unassembled WGS sequence"/>
</dbReference>
<dbReference type="CDD" id="cd04848">
    <property type="entry name" value="Peptidases_S8_Autotransporter_serine_protease_like"/>
    <property type="match status" value="1"/>
</dbReference>
<dbReference type="EMBL" id="JAAQQR010000001">
    <property type="protein sequence ID" value="NID03902.1"/>
    <property type="molecule type" value="Genomic_DNA"/>
</dbReference>
<feature type="active site" description="Charge relay system" evidence="6">
    <location>
        <position position="91"/>
    </location>
</feature>
<evidence type="ECO:0000256" key="5">
    <source>
        <dbReference type="ARBA" id="ARBA00022825"/>
    </source>
</evidence>
<feature type="active site" description="Charge relay system" evidence="6">
    <location>
        <position position="127"/>
    </location>
</feature>
<dbReference type="SMART" id="SM00869">
    <property type="entry name" value="Autotransporter"/>
    <property type="match status" value="1"/>
</dbReference>
<reference evidence="9 10" key="1">
    <citation type="journal article" date="2011" name="Curr. Microbiol.">
        <title>Luteibacter jiangsuensis sp. nov.: a methamidophos-degrading bacterium isolated from a methamidophos-manufacturing factory.</title>
        <authorList>
            <person name="Wang L."/>
            <person name="Wang G.L."/>
            <person name="Li S.P."/>
            <person name="Jiang J.D."/>
        </authorList>
    </citation>
    <scope>NUCLEOTIDE SEQUENCE [LARGE SCALE GENOMIC DNA]</scope>
    <source>
        <strain evidence="9 10">CGMCC 1.10133</strain>
    </source>
</reference>
<keyword evidence="4 6" id="KW-0378">Hydrolase</keyword>
<dbReference type="PROSITE" id="PS51892">
    <property type="entry name" value="SUBTILASE"/>
    <property type="match status" value="1"/>
</dbReference>
<dbReference type="PROSITE" id="PS51208">
    <property type="entry name" value="AUTOTRANSPORTER"/>
    <property type="match status" value="1"/>
</dbReference>
<evidence type="ECO:0000256" key="6">
    <source>
        <dbReference type="PROSITE-ProRule" id="PRU01240"/>
    </source>
</evidence>
<dbReference type="InterPro" id="IPR023827">
    <property type="entry name" value="Peptidase_S8_Asp-AS"/>
</dbReference>
<dbReference type="NCBIfam" id="TIGR02601">
    <property type="entry name" value="autotrns_rpt"/>
    <property type="match status" value="1"/>
</dbReference>
<dbReference type="InterPro" id="IPR034061">
    <property type="entry name" value="Peptidases_S8_Autotransporter"/>
</dbReference>
<name>A0ABX0Q2D9_9GAMM</name>
<dbReference type="InterPro" id="IPR005546">
    <property type="entry name" value="Autotransporte_beta"/>
</dbReference>
<accession>A0ABX0Q2D9</accession>
<comment type="similarity">
    <text evidence="1 6">Belongs to the peptidase S8 family.</text>
</comment>
<evidence type="ECO:0000256" key="2">
    <source>
        <dbReference type="ARBA" id="ARBA00022670"/>
    </source>
</evidence>
<dbReference type="SUPFAM" id="SSF52743">
    <property type="entry name" value="Subtilisin-like"/>
    <property type="match status" value="1"/>
</dbReference>
<dbReference type="InterPro" id="IPR036852">
    <property type="entry name" value="Peptidase_S8/S53_dom_sf"/>
</dbReference>
<dbReference type="SUPFAM" id="SSF103515">
    <property type="entry name" value="Autotransporter"/>
    <property type="match status" value="1"/>
</dbReference>
<dbReference type="InterPro" id="IPR000209">
    <property type="entry name" value="Peptidase_S8/S53_dom"/>
</dbReference>
<feature type="region of interest" description="Disordered" evidence="7">
    <location>
        <begin position="36"/>
        <end position="57"/>
    </location>
</feature>